<reference evidence="3" key="1">
    <citation type="journal article" date="2015" name="Proc. Natl. Acad. Sci. U.S.A.">
        <title>Genome sequencing of adzuki bean (Vigna angularis) provides insight into high starch and low fat accumulation and domestication.</title>
        <authorList>
            <person name="Yang K."/>
            <person name="Tian Z."/>
            <person name="Chen C."/>
            <person name="Luo L."/>
            <person name="Zhao B."/>
            <person name="Wang Z."/>
            <person name="Yu L."/>
            <person name="Li Y."/>
            <person name="Sun Y."/>
            <person name="Li W."/>
            <person name="Chen Y."/>
            <person name="Li Y."/>
            <person name="Zhang Y."/>
            <person name="Ai D."/>
            <person name="Zhao J."/>
            <person name="Shang C."/>
            <person name="Ma Y."/>
            <person name="Wu B."/>
            <person name="Wang M."/>
            <person name="Gao L."/>
            <person name="Sun D."/>
            <person name="Zhang P."/>
            <person name="Guo F."/>
            <person name="Wang W."/>
            <person name="Li Y."/>
            <person name="Wang J."/>
            <person name="Varshney R.K."/>
            <person name="Wang J."/>
            <person name="Ling H.Q."/>
            <person name="Wan P."/>
        </authorList>
    </citation>
    <scope>NUCLEOTIDE SEQUENCE</scope>
    <source>
        <strain evidence="3">cv. Jingnong 6</strain>
    </source>
</reference>
<evidence type="ECO:0000313" key="2">
    <source>
        <dbReference type="EMBL" id="KOM42960.1"/>
    </source>
</evidence>
<accession>A0A0L9UJC3</accession>
<protein>
    <submittedName>
        <fullName evidence="2">Uncharacterized protein</fullName>
    </submittedName>
</protein>
<dbReference type="AlphaFoldDB" id="A0A0L9UJC3"/>
<gene>
    <name evidence="2" type="ORF">LR48_Vigan05g056400</name>
</gene>
<evidence type="ECO:0000256" key="1">
    <source>
        <dbReference type="SAM" id="MobiDB-lite"/>
    </source>
</evidence>
<proteinExistence type="predicted"/>
<dbReference type="EMBL" id="CM003375">
    <property type="protein sequence ID" value="KOM42960.1"/>
    <property type="molecule type" value="Genomic_DNA"/>
</dbReference>
<sequence>MAIVHVESSSESSGKDGGRVRPLSGPEPNFPAEADKRIIYEIPFHLLKGGILVDGSPLESGDTGAVIPGYDWEPHDASLFASEYATKKALSWRVGRLYVVRDVEDQLCVRVQFTEFQMVVLREMNVAPVQLHLNSWAVVQAFLVVSLTFVRDRTLFLPFSDSYKNFKDQFFKVIIDEVDRHEFHDATGNPLFPFHWTRNPRKIKAYMIDVLSPVDLEVVRTINALPHRLSARNLVECLRHEDCEQKAFDVMSTPPPRKSNFMASRKGADATSSTTLEWATPTARCPPLIKRSSSTSRIPTIPPTGPHPAPVVIVPPTSSQAVPVIVLGGTIAAVGNDPLTIFVDPSSEAATTFA</sequence>
<dbReference type="Gramene" id="KOM42960">
    <property type="protein sequence ID" value="KOM42960"/>
    <property type="gene ID" value="LR48_Vigan05g056400"/>
</dbReference>
<feature type="region of interest" description="Disordered" evidence="1">
    <location>
        <begin position="1"/>
        <end position="29"/>
    </location>
</feature>
<dbReference type="Proteomes" id="UP000053144">
    <property type="component" value="Chromosome 5"/>
</dbReference>
<organism evidence="2 3">
    <name type="scientific">Phaseolus angularis</name>
    <name type="common">Azuki bean</name>
    <name type="synonym">Vigna angularis</name>
    <dbReference type="NCBI Taxonomy" id="3914"/>
    <lineage>
        <taxon>Eukaryota</taxon>
        <taxon>Viridiplantae</taxon>
        <taxon>Streptophyta</taxon>
        <taxon>Embryophyta</taxon>
        <taxon>Tracheophyta</taxon>
        <taxon>Spermatophyta</taxon>
        <taxon>Magnoliopsida</taxon>
        <taxon>eudicotyledons</taxon>
        <taxon>Gunneridae</taxon>
        <taxon>Pentapetalae</taxon>
        <taxon>rosids</taxon>
        <taxon>fabids</taxon>
        <taxon>Fabales</taxon>
        <taxon>Fabaceae</taxon>
        <taxon>Papilionoideae</taxon>
        <taxon>50 kb inversion clade</taxon>
        <taxon>NPAAA clade</taxon>
        <taxon>indigoferoid/millettioid clade</taxon>
        <taxon>Phaseoleae</taxon>
        <taxon>Vigna</taxon>
    </lineage>
</organism>
<evidence type="ECO:0000313" key="3">
    <source>
        <dbReference type="Proteomes" id="UP000053144"/>
    </source>
</evidence>
<name>A0A0L9UJC3_PHAAN</name>